<dbReference type="Proteomes" id="UP000655225">
    <property type="component" value="Unassembled WGS sequence"/>
</dbReference>
<evidence type="ECO:0000313" key="3">
    <source>
        <dbReference type="EMBL" id="KAF8411487.1"/>
    </source>
</evidence>
<evidence type="ECO:0000313" key="4">
    <source>
        <dbReference type="Proteomes" id="UP000655225"/>
    </source>
</evidence>
<keyword evidence="2" id="KW-0812">Transmembrane</keyword>
<keyword evidence="4" id="KW-1185">Reference proteome</keyword>
<feature type="compositionally biased region" description="Basic and acidic residues" evidence="1">
    <location>
        <begin position="70"/>
        <end position="89"/>
    </location>
</feature>
<organism evidence="3 4">
    <name type="scientific">Tetracentron sinense</name>
    <name type="common">Spur-leaf</name>
    <dbReference type="NCBI Taxonomy" id="13715"/>
    <lineage>
        <taxon>Eukaryota</taxon>
        <taxon>Viridiplantae</taxon>
        <taxon>Streptophyta</taxon>
        <taxon>Embryophyta</taxon>
        <taxon>Tracheophyta</taxon>
        <taxon>Spermatophyta</taxon>
        <taxon>Magnoliopsida</taxon>
        <taxon>Trochodendrales</taxon>
        <taxon>Trochodendraceae</taxon>
        <taxon>Tetracentron</taxon>
    </lineage>
</organism>
<name>A0A834ZZM6_TETSI</name>
<dbReference type="AlphaFoldDB" id="A0A834ZZM6"/>
<feature type="region of interest" description="Disordered" evidence="1">
    <location>
        <begin position="59"/>
        <end position="89"/>
    </location>
</feature>
<accession>A0A834ZZM6</accession>
<evidence type="ECO:0000256" key="2">
    <source>
        <dbReference type="SAM" id="Phobius"/>
    </source>
</evidence>
<sequence>MVKGRSRRRWKSANSADALAIVVILLQRLLLVCSNGLLWIIDRRNEKWNGLSLEFEQIRSPPKAAKGKRPQRDSKTPEYIDKGAHPQIL</sequence>
<evidence type="ECO:0000256" key="1">
    <source>
        <dbReference type="SAM" id="MobiDB-lite"/>
    </source>
</evidence>
<reference evidence="3 4" key="1">
    <citation type="submission" date="2020-04" db="EMBL/GenBank/DDBJ databases">
        <title>Plant Genome Project.</title>
        <authorList>
            <person name="Zhang R.-G."/>
        </authorList>
    </citation>
    <scope>NUCLEOTIDE SEQUENCE [LARGE SCALE GENOMIC DNA]</scope>
    <source>
        <strain evidence="3">YNK0</strain>
        <tissue evidence="3">Leaf</tissue>
    </source>
</reference>
<protein>
    <submittedName>
        <fullName evidence="3">Uncharacterized protein</fullName>
    </submittedName>
</protein>
<comment type="caution">
    <text evidence="3">The sequence shown here is derived from an EMBL/GenBank/DDBJ whole genome shotgun (WGS) entry which is preliminary data.</text>
</comment>
<keyword evidence="2" id="KW-1133">Transmembrane helix</keyword>
<proteinExistence type="predicted"/>
<dbReference type="EMBL" id="JABCRI010000002">
    <property type="protein sequence ID" value="KAF8411487.1"/>
    <property type="molecule type" value="Genomic_DNA"/>
</dbReference>
<feature type="transmembrane region" description="Helical" evidence="2">
    <location>
        <begin position="20"/>
        <end position="41"/>
    </location>
</feature>
<keyword evidence="2" id="KW-0472">Membrane</keyword>
<gene>
    <name evidence="3" type="ORF">HHK36_004039</name>
</gene>